<evidence type="ECO:0000313" key="2">
    <source>
        <dbReference type="Proteomes" id="UP000003803"/>
    </source>
</evidence>
<reference evidence="1" key="1">
    <citation type="submission" date="2007-11" db="EMBL/GenBank/DDBJ databases">
        <authorList>
            <person name="Fulton L."/>
            <person name="Clifton S."/>
            <person name="Fulton B."/>
            <person name="Xu J."/>
            <person name="Minx P."/>
            <person name="Pepin K.H."/>
            <person name="Johnson M."/>
            <person name="Thiruvilangam P."/>
            <person name="Bhonagiri V."/>
            <person name="Nash W.E."/>
            <person name="Mardis E.R."/>
            <person name="Wilson R.K."/>
        </authorList>
    </citation>
    <scope>NUCLEOTIDE SEQUENCE [LARGE SCALE GENOMIC DNA]</scope>
    <source>
        <strain evidence="1">DSM 17241</strain>
    </source>
</reference>
<dbReference type="EMBL" id="ABGD02000014">
    <property type="protein sequence ID" value="EDS11229.1"/>
    <property type="molecule type" value="Genomic_DNA"/>
</dbReference>
<dbReference type="eggNOG" id="ENOG5033XMP">
    <property type="taxonomic scope" value="Bacteria"/>
</dbReference>
<dbReference type="Proteomes" id="UP000003803">
    <property type="component" value="Unassembled WGS sequence"/>
</dbReference>
<gene>
    <name evidence="1" type="ORF">ANACOL_01849</name>
</gene>
<keyword evidence="2" id="KW-1185">Reference proteome</keyword>
<dbReference type="RefSeq" id="WP_006875144.1">
    <property type="nucleotide sequence ID" value="NZ_DS544183.1"/>
</dbReference>
<name>B0PAP9_9FIRM</name>
<proteinExistence type="predicted"/>
<evidence type="ECO:0008006" key="3">
    <source>
        <dbReference type="Google" id="ProtNLM"/>
    </source>
</evidence>
<sequence length="177" mass="19771">MIKAKIKRKTKGQGLQGVKAQISSAVRQGVEAAARDTARLAVQFAPGPVKSAIRVELIDMNSKDVIAARVFNDTKVVPWSSYTEFGTGLYVDNEGINDAIRLKRAKRIPWYIHVSMVPKSFARYGYPLVTGQNGEQYWEVDGMKPHPYMMPAAFQNRDRNVQAVLQSIQEMVRSVTG</sequence>
<evidence type="ECO:0000313" key="1">
    <source>
        <dbReference type="EMBL" id="EDS11229.1"/>
    </source>
</evidence>
<protein>
    <recommendedName>
        <fullName evidence="3">Phage protein, HK97 gp10 family</fullName>
    </recommendedName>
</protein>
<comment type="caution">
    <text evidence="1">The sequence shown here is derived from an EMBL/GenBank/DDBJ whole genome shotgun (WGS) entry which is preliminary data.</text>
</comment>
<dbReference type="HOGENOM" id="CLU_1514849_0_0_9"/>
<organism evidence="1 2">
    <name type="scientific">Anaerotruncus colihominis DSM 17241</name>
    <dbReference type="NCBI Taxonomy" id="445972"/>
    <lineage>
        <taxon>Bacteria</taxon>
        <taxon>Bacillati</taxon>
        <taxon>Bacillota</taxon>
        <taxon>Clostridia</taxon>
        <taxon>Eubacteriales</taxon>
        <taxon>Oscillospiraceae</taxon>
        <taxon>Anaerotruncus</taxon>
    </lineage>
</organism>
<reference evidence="1" key="2">
    <citation type="submission" date="2013-09" db="EMBL/GenBank/DDBJ databases">
        <title>Draft genome sequence of Anaerotruncus colihominis(DSM 17241).</title>
        <authorList>
            <person name="Sudarsanam P."/>
            <person name="Ley R."/>
            <person name="Guruge J."/>
            <person name="Turnbaugh P.J."/>
            <person name="Mahowald M."/>
            <person name="Liep D."/>
            <person name="Gordon J."/>
        </authorList>
    </citation>
    <scope>NUCLEOTIDE SEQUENCE</scope>
    <source>
        <strain evidence="1">DSM 17241</strain>
    </source>
</reference>
<accession>B0PAP9</accession>
<dbReference type="AlphaFoldDB" id="B0PAP9"/>